<dbReference type="PANTHER" id="PTHR13366">
    <property type="entry name" value="MALARIA ANTIGEN-RELATED"/>
    <property type="match status" value="1"/>
</dbReference>
<feature type="region of interest" description="Disordered" evidence="1">
    <location>
        <begin position="541"/>
        <end position="560"/>
    </location>
</feature>
<feature type="compositionally biased region" description="Low complexity" evidence="1">
    <location>
        <begin position="353"/>
        <end position="363"/>
    </location>
</feature>
<dbReference type="InterPro" id="IPR016024">
    <property type="entry name" value="ARM-type_fold"/>
</dbReference>
<feature type="region of interest" description="Disordered" evidence="1">
    <location>
        <begin position="758"/>
        <end position="792"/>
    </location>
</feature>
<organism evidence="3 4">
    <name type="scientific">Astrephomene gubernaculifera</name>
    <dbReference type="NCBI Taxonomy" id="47775"/>
    <lineage>
        <taxon>Eukaryota</taxon>
        <taxon>Viridiplantae</taxon>
        <taxon>Chlorophyta</taxon>
        <taxon>core chlorophytes</taxon>
        <taxon>Chlorophyceae</taxon>
        <taxon>CS clade</taxon>
        <taxon>Chlamydomonadales</taxon>
        <taxon>Astrephomenaceae</taxon>
        <taxon>Astrephomene</taxon>
    </lineage>
</organism>
<feature type="compositionally biased region" description="Low complexity" evidence="1">
    <location>
        <begin position="330"/>
        <end position="346"/>
    </location>
</feature>
<feature type="compositionally biased region" description="Gly residues" evidence="1">
    <location>
        <begin position="496"/>
        <end position="506"/>
    </location>
</feature>
<evidence type="ECO:0000313" key="4">
    <source>
        <dbReference type="Proteomes" id="UP001054857"/>
    </source>
</evidence>
<dbReference type="InterPro" id="IPR025283">
    <property type="entry name" value="DUF4042"/>
</dbReference>
<evidence type="ECO:0000313" key="3">
    <source>
        <dbReference type="EMBL" id="GFR41288.1"/>
    </source>
</evidence>
<feature type="region of interest" description="Disordered" evidence="1">
    <location>
        <begin position="422"/>
        <end position="514"/>
    </location>
</feature>
<dbReference type="InterPro" id="IPR052107">
    <property type="entry name" value="HEAT6"/>
</dbReference>
<dbReference type="AlphaFoldDB" id="A0AAD3DIF9"/>
<dbReference type="SUPFAM" id="SSF48371">
    <property type="entry name" value="ARM repeat"/>
    <property type="match status" value="1"/>
</dbReference>
<reference evidence="3 4" key="1">
    <citation type="journal article" date="2021" name="Sci. Rep.">
        <title>Genome sequencing of the multicellular alga Astrephomene provides insights into convergent evolution of germ-soma differentiation.</title>
        <authorList>
            <person name="Yamashita S."/>
            <person name="Yamamoto K."/>
            <person name="Matsuzaki R."/>
            <person name="Suzuki S."/>
            <person name="Yamaguchi H."/>
            <person name="Hirooka S."/>
            <person name="Minakuchi Y."/>
            <person name="Miyagishima S."/>
            <person name="Kawachi M."/>
            <person name="Toyoda A."/>
            <person name="Nozaki H."/>
        </authorList>
    </citation>
    <scope>NUCLEOTIDE SEQUENCE [LARGE SCALE GENOMIC DNA]</scope>
    <source>
        <strain evidence="3 4">NIES-4017</strain>
    </source>
</reference>
<feature type="compositionally biased region" description="Low complexity" evidence="1">
    <location>
        <begin position="760"/>
        <end position="779"/>
    </location>
</feature>
<feature type="compositionally biased region" description="Low complexity" evidence="1">
    <location>
        <begin position="442"/>
        <end position="458"/>
    </location>
</feature>
<dbReference type="PANTHER" id="PTHR13366:SF0">
    <property type="entry name" value="HEAT REPEAT-CONTAINING PROTEIN 6"/>
    <property type="match status" value="1"/>
</dbReference>
<dbReference type="Pfam" id="PF13251">
    <property type="entry name" value="DUF4042"/>
    <property type="match status" value="1"/>
</dbReference>
<name>A0AAD3DIF9_9CHLO</name>
<feature type="domain" description="DUF4042" evidence="2">
    <location>
        <begin position="91"/>
        <end position="249"/>
    </location>
</feature>
<keyword evidence="4" id="KW-1185">Reference proteome</keyword>
<feature type="region of interest" description="Disordered" evidence="1">
    <location>
        <begin position="1"/>
        <end position="31"/>
    </location>
</feature>
<evidence type="ECO:0000256" key="1">
    <source>
        <dbReference type="SAM" id="MobiDB-lite"/>
    </source>
</evidence>
<dbReference type="Proteomes" id="UP001054857">
    <property type="component" value="Unassembled WGS sequence"/>
</dbReference>
<dbReference type="EMBL" id="BMAR01000001">
    <property type="protein sequence ID" value="GFR41288.1"/>
    <property type="molecule type" value="Genomic_DNA"/>
</dbReference>
<accession>A0AAD3DIF9</accession>
<feature type="non-terminal residue" evidence="3">
    <location>
        <position position="1"/>
    </location>
</feature>
<feature type="compositionally biased region" description="Polar residues" evidence="1">
    <location>
        <begin position="466"/>
        <end position="481"/>
    </location>
</feature>
<feature type="compositionally biased region" description="Low complexity" evidence="1">
    <location>
        <begin position="541"/>
        <end position="551"/>
    </location>
</feature>
<sequence>RPPHLRRRESQADGGGGGGSSSAYCSDSDMSDTEYTGGSALTLGLATSSSISAGSGAATAPTAASGAAAGAAAAAAAGGGGVVVDRFRSSRVRLAALSCIQAMARSDPRALHAHWSALLPLHSPLQPRPLTPHLLTVLLYDPLAKVRALAASTLACLLDGPAQRAILAVAEARSMTPRTPLRGFLTLSLSLGQLLLGAHAGLLAAAAREGSAGVLPGVLRALVVLLAASPAERLPPELLPETIKVLRLRWAALSAAPSAAATAAAPELAAIHAAYLACIAECFATKQPIAGLAAYLMQPQPQPQPQQQQETQQQPQHNGAGGASRTAPDSNSNSNGCNGSSTAPGDDAGGAGAPDAAAAAGGAPPVAHSLVGELLEVGRDPEAAAVLRIEALAALKGLAAHYTAALPQDVWSDLRATAAVGLSSAPTPRPSPNAARTREGPLSRTSSSSSLSAAAGFAPPSPARTSARSAERSNQGSQSWRQTSNTPQTQPTQVPNGGGGGGGGGSNSSPEDKAAQLSVKLVSDYLAAVARQYGMARTDASGAAAGDSEGASAGGSIGPPPSPGVVSLAAAVVPRQQQAAGVLLQGGGCAASPAEREAGVRQLAVMWRDAVSLLVPAATSHVSYMVRSAGLACLGEVPEPVFSRLDSHLQQRVLALLSEAAAADAVAASRAAACKALGAAAAFPAVLAHAELSGQVTRALSSCLRDSVLSVRIAAGWAVANLCDAHRRRLEEAPAVCRGAANGEQHGSQEEERELLLVRSQSHGHASTSTSSAADWPSAGAGRGDVATGRCQPPQLQQHHYLQLAALCGAAIAATQDADKVRANGVRAVGNL</sequence>
<comment type="caution">
    <text evidence="3">The sequence shown here is derived from an EMBL/GenBank/DDBJ whole genome shotgun (WGS) entry which is preliminary data.</text>
</comment>
<gene>
    <name evidence="3" type="ORF">Agub_g1803</name>
</gene>
<protein>
    <recommendedName>
        <fullName evidence="2">DUF4042 domain-containing protein</fullName>
    </recommendedName>
</protein>
<feature type="compositionally biased region" description="Low complexity" evidence="1">
    <location>
        <begin position="482"/>
        <end position="495"/>
    </location>
</feature>
<proteinExistence type="predicted"/>
<feature type="non-terminal residue" evidence="3">
    <location>
        <position position="832"/>
    </location>
</feature>
<dbReference type="InterPro" id="IPR011989">
    <property type="entry name" value="ARM-like"/>
</dbReference>
<evidence type="ECO:0000259" key="2">
    <source>
        <dbReference type="Pfam" id="PF13251"/>
    </source>
</evidence>
<feature type="compositionally biased region" description="Low complexity" evidence="1">
    <location>
        <begin position="305"/>
        <end position="316"/>
    </location>
</feature>
<dbReference type="Gene3D" id="1.25.10.10">
    <property type="entry name" value="Leucine-rich Repeat Variant"/>
    <property type="match status" value="1"/>
</dbReference>
<feature type="region of interest" description="Disordered" evidence="1">
    <location>
        <begin position="299"/>
        <end position="363"/>
    </location>
</feature>